<dbReference type="SUPFAM" id="SSF56935">
    <property type="entry name" value="Porins"/>
    <property type="match status" value="1"/>
</dbReference>
<dbReference type="Gene3D" id="2.40.170.20">
    <property type="entry name" value="TonB-dependent receptor, beta-barrel domain"/>
    <property type="match status" value="1"/>
</dbReference>
<evidence type="ECO:0000256" key="4">
    <source>
        <dbReference type="SAM" id="SignalP"/>
    </source>
</evidence>
<evidence type="ECO:0000259" key="5">
    <source>
        <dbReference type="Pfam" id="PF25183"/>
    </source>
</evidence>
<comment type="subcellular location">
    <subcellularLocation>
        <location evidence="1">Cell outer membrane</location>
    </subcellularLocation>
</comment>
<name>A0A239CX91_9BACT</name>
<dbReference type="SUPFAM" id="SSF49452">
    <property type="entry name" value="Starch-binding domain-like"/>
    <property type="match status" value="1"/>
</dbReference>
<dbReference type="InterPro" id="IPR036942">
    <property type="entry name" value="Beta-barrel_TonB_sf"/>
</dbReference>
<protein>
    <submittedName>
        <fullName evidence="6">Carboxypeptidase regulatory-like domain-containing protein</fullName>
    </submittedName>
</protein>
<organism evidence="6 7">
    <name type="scientific">Granulicella rosea</name>
    <dbReference type="NCBI Taxonomy" id="474952"/>
    <lineage>
        <taxon>Bacteria</taxon>
        <taxon>Pseudomonadati</taxon>
        <taxon>Acidobacteriota</taxon>
        <taxon>Terriglobia</taxon>
        <taxon>Terriglobales</taxon>
        <taxon>Acidobacteriaceae</taxon>
        <taxon>Granulicella</taxon>
    </lineage>
</organism>
<evidence type="ECO:0000256" key="3">
    <source>
        <dbReference type="ARBA" id="ARBA00023237"/>
    </source>
</evidence>
<evidence type="ECO:0000256" key="2">
    <source>
        <dbReference type="ARBA" id="ARBA00023136"/>
    </source>
</evidence>
<dbReference type="GO" id="GO:0009279">
    <property type="term" value="C:cell outer membrane"/>
    <property type="evidence" value="ECO:0007669"/>
    <property type="project" value="UniProtKB-SubCell"/>
</dbReference>
<dbReference type="Proteomes" id="UP000198356">
    <property type="component" value="Unassembled WGS sequence"/>
</dbReference>
<dbReference type="RefSeq" id="WP_089406499.1">
    <property type="nucleotide sequence ID" value="NZ_FZOU01000001.1"/>
</dbReference>
<reference evidence="6 7" key="1">
    <citation type="submission" date="2017-06" db="EMBL/GenBank/DDBJ databases">
        <authorList>
            <person name="Kim H.J."/>
            <person name="Triplett B.A."/>
        </authorList>
    </citation>
    <scope>NUCLEOTIDE SEQUENCE [LARGE SCALE GENOMIC DNA]</scope>
    <source>
        <strain evidence="6 7">DSM 18704</strain>
    </source>
</reference>
<dbReference type="InterPro" id="IPR057601">
    <property type="entry name" value="Oar-like_b-barrel"/>
</dbReference>
<keyword evidence="3" id="KW-0998">Cell outer membrane</keyword>
<dbReference type="Pfam" id="PF13620">
    <property type="entry name" value="CarboxypepD_reg"/>
    <property type="match status" value="1"/>
</dbReference>
<dbReference type="OrthoDB" id="97893at2"/>
<feature type="domain" description="TonB-dependent transporter Oar-like beta-barrel" evidence="5">
    <location>
        <begin position="283"/>
        <end position="1306"/>
    </location>
</feature>
<dbReference type="InterPro" id="IPR013784">
    <property type="entry name" value="Carb-bd-like_fold"/>
</dbReference>
<dbReference type="EMBL" id="FZOU01000001">
    <property type="protein sequence ID" value="SNS24677.1"/>
    <property type="molecule type" value="Genomic_DNA"/>
</dbReference>
<proteinExistence type="predicted"/>
<keyword evidence="6" id="KW-0121">Carboxypeptidase</keyword>
<evidence type="ECO:0000313" key="7">
    <source>
        <dbReference type="Proteomes" id="UP000198356"/>
    </source>
</evidence>
<keyword evidence="4" id="KW-0732">Signal</keyword>
<feature type="signal peptide" evidence="4">
    <location>
        <begin position="1"/>
        <end position="27"/>
    </location>
</feature>
<sequence>MYSRPRIAFSLSALSLSLLLCPSVGFAQQTLGGITGVVTDGAGAILPGTTVVVTSIQTGLTRTQTSGSNGYYAFSNLPIGDYTLTFTHDGFKVSKIPTIAVQADRTGTVNADLVAGGASDSVTVDAVPLMNATDTTNGYVLEKDQIESIPLPTGSFTGLAIASPGVNAELPGGTGVNSGLGNAPIWANGQRDTSNSFLLNGVDGSNLFNGKSTSQVASARVVNNTGVSNSGGGGVEGGSSSVYLAIGNAIPTPAPETIEEVRVNASMYDASQGSSSGAHIDLSTKSGANTVHGSAYGRRGTNWINAAPFFFKKDTGIPESDKNPSLHRYTAGGTLSGPLIKDKLFGFVAYQHLHISDEETGDTTLSVPKGLSNDRSAITLASLENPNDGTGSTSSDWSSNPVGLALFQAKMPNGQYLIPNDNGRTLDYFSAANAFEKGTSYFISDQAVAGLDWNASSKDLLAIKYYYQHDPSTSPYALSSVPGFTEHMDTGSQVFSINNVQNLRSNLNVTETLGFIREKAYSTNEQPFAPGQAGTAAAAFTTAFGSYFPGITIVDVLNGGQPDGLGAQSLNIGPSAASQSAYTGIFQNRIQPSLSAIYTKGRHTLQTGGSYSYTQLNVRDQRTGKGTVATPDFTTYGKGWVTPYSTNGFVATTFLQGDANRYYRANQLGLYAQDKYQVLSNVSLTVGARYDWNGGLTEKYGRIYNFDPTQYAYNAPSDVISNAGLIIAGNNVNGTSGVSKTTLTGRQWGFAPRLGAAWQPGFLDHKLVVRGGMGMYYDRGELYTYLSPGYAAGEVSGGPFGISQTPPFVTQQSCPYSASYYAGKPYPNQSYLYDYYIPICGDDPVNGVLSTNGSTYSLASPWGTVRAAGPSNPKASDLVKYLPTAAGIIAGVQPFTLGDYARGNKLPYSINFTLDLQYQPRRDVMVEIGYVGNLGRHQVIPLPFNQAQVATQGAPTHPGGYAATQQFSYGYTVLDPNTYEPICVNDPTEANCKFGQMQSNYEGGNVDLRVPYLGYSSESESYTAAGISAYHALQVHVDKRISHGFLAGASYTYSHVTDEQSALGLFYNGNDPKNLRSGYGSADFDRTHVLNVTYSYTLPKFYGDGTLKGKLANSWSLNGIVIVQSGQPYSVIDYSGAVGSLYYSTFDGITNPIVPLAPGCTPKSAKTGDNGAFYNPITQTGAALKASCFTIPLIAQGTQGVPVGDAFETGFTAGQRNIFRQTWQKRGDMSLVKTMQVYDKYSLKYTFDVFNVTNTTSFDIPTDNVSQNAGYNNEPFYSTDPYSLYTPSPAGLGVTKHAIGSPRQIQMSLRLLF</sequence>
<evidence type="ECO:0000256" key="1">
    <source>
        <dbReference type="ARBA" id="ARBA00004442"/>
    </source>
</evidence>
<keyword evidence="6" id="KW-0378">Hydrolase</keyword>
<keyword evidence="2" id="KW-0472">Membrane</keyword>
<dbReference type="Gene3D" id="2.60.40.1120">
    <property type="entry name" value="Carboxypeptidase-like, regulatory domain"/>
    <property type="match status" value="1"/>
</dbReference>
<gene>
    <name evidence="6" type="ORF">SAMN05421770_101167</name>
</gene>
<dbReference type="GO" id="GO:0004180">
    <property type="term" value="F:carboxypeptidase activity"/>
    <property type="evidence" value="ECO:0007669"/>
    <property type="project" value="UniProtKB-KW"/>
</dbReference>
<dbReference type="GO" id="GO:0030246">
    <property type="term" value="F:carbohydrate binding"/>
    <property type="evidence" value="ECO:0007669"/>
    <property type="project" value="InterPro"/>
</dbReference>
<accession>A0A239CX91</accession>
<dbReference type="Pfam" id="PF25183">
    <property type="entry name" value="OMP_b-brl_4"/>
    <property type="match status" value="1"/>
</dbReference>
<keyword evidence="7" id="KW-1185">Reference proteome</keyword>
<evidence type="ECO:0000313" key="6">
    <source>
        <dbReference type="EMBL" id="SNS24677.1"/>
    </source>
</evidence>
<feature type="chain" id="PRO_5013009087" evidence="4">
    <location>
        <begin position="28"/>
        <end position="1313"/>
    </location>
</feature>
<keyword evidence="6" id="KW-0645">Protease</keyword>